<dbReference type="Pfam" id="PF05719">
    <property type="entry name" value="GPP34"/>
    <property type="match status" value="1"/>
</dbReference>
<proteinExistence type="predicted"/>
<dbReference type="InterPro" id="IPR038261">
    <property type="entry name" value="GPP34-like_sf"/>
</dbReference>
<dbReference type="InterPro" id="IPR008628">
    <property type="entry name" value="GPP34-like"/>
</dbReference>
<evidence type="ECO:0000313" key="5">
    <source>
        <dbReference type="EMBL" id="TQS45764.1"/>
    </source>
</evidence>
<evidence type="ECO:0000256" key="1">
    <source>
        <dbReference type="ARBA" id="ARBA00004255"/>
    </source>
</evidence>
<gene>
    <name evidence="5" type="ORF">FL583_08640</name>
</gene>
<organism evidence="5 6">
    <name type="scientific">Cryptosporangium phraense</name>
    <dbReference type="NCBI Taxonomy" id="2593070"/>
    <lineage>
        <taxon>Bacteria</taxon>
        <taxon>Bacillati</taxon>
        <taxon>Actinomycetota</taxon>
        <taxon>Actinomycetes</taxon>
        <taxon>Cryptosporangiales</taxon>
        <taxon>Cryptosporangiaceae</taxon>
        <taxon>Cryptosporangium</taxon>
    </lineage>
</organism>
<protein>
    <submittedName>
        <fullName evidence="5">GPP34 family phosphoprotein</fullName>
    </submittedName>
</protein>
<name>A0A545AWQ5_9ACTN</name>
<comment type="subcellular location">
    <subcellularLocation>
        <location evidence="1">Golgi apparatus membrane</location>
        <topology evidence="1">Peripheral membrane protein</topology>
        <orientation evidence="1">Cytoplasmic side</orientation>
    </subcellularLocation>
</comment>
<keyword evidence="2" id="KW-0333">Golgi apparatus</keyword>
<evidence type="ECO:0000256" key="3">
    <source>
        <dbReference type="ARBA" id="ARBA00023121"/>
    </source>
</evidence>
<dbReference type="GO" id="GO:0005737">
    <property type="term" value="C:cytoplasm"/>
    <property type="evidence" value="ECO:0007669"/>
    <property type="project" value="UniProtKB-ARBA"/>
</dbReference>
<dbReference type="Proteomes" id="UP000317982">
    <property type="component" value="Unassembled WGS sequence"/>
</dbReference>
<evidence type="ECO:0000256" key="2">
    <source>
        <dbReference type="ARBA" id="ARBA00023034"/>
    </source>
</evidence>
<comment type="caution">
    <text evidence="5">The sequence shown here is derived from an EMBL/GenBank/DDBJ whole genome shotgun (WGS) entry which is preliminary data.</text>
</comment>
<dbReference type="GO" id="GO:0012505">
    <property type="term" value="C:endomembrane system"/>
    <property type="evidence" value="ECO:0007669"/>
    <property type="project" value="UniProtKB-ARBA"/>
</dbReference>
<evidence type="ECO:0000313" key="6">
    <source>
        <dbReference type="Proteomes" id="UP000317982"/>
    </source>
</evidence>
<dbReference type="Gene3D" id="1.10.3630.10">
    <property type="entry name" value="yeast vps74-n-term truncation variant domain like"/>
    <property type="match status" value="1"/>
</dbReference>
<keyword evidence="6" id="KW-1185">Reference proteome</keyword>
<dbReference type="OrthoDB" id="4962633at2"/>
<dbReference type="PANTHER" id="PTHR12704:SF2">
    <property type="entry name" value="GOLGI PHOSPHOPROTEIN 3 HOMOLOG SAURON"/>
    <property type="match status" value="1"/>
</dbReference>
<accession>A0A545AWQ5</accession>
<dbReference type="InParanoid" id="A0A545AWQ5"/>
<keyword evidence="3" id="KW-0446">Lipid-binding</keyword>
<evidence type="ECO:0000256" key="4">
    <source>
        <dbReference type="ARBA" id="ARBA00023136"/>
    </source>
</evidence>
<dbReference type="EMBL" id="VIRS01000004">
    <property type="protein sequence ID" value="TQS45764.1"/>
    <property type="molecule type" value="Genomic_DNA"/>
</dbReference>
<sequence length="231" mass="24593">MVPATYRGPMTVIPLPDELLLLGYDDAAGTPLISTSALDLGLAGAVLVELALAGRIDVESKKVRIVDPAPVDDPIAEAALDKIRASRKPRSPQHWVQTLRSGLREQVLDRLVETGVVEREESRVLGLFRRVRYPALNPAPETAAQMRLDAAIRSNDLSGRHTAALASLVQAVDLGPKLFPDLPARQVKARLKEISEGDWAGKAVKDAITAINAAMIAATTAATTAAVTTSN</sequence>
<dbReference type="GO" id="GO:0070273">
    <property type="term" value="F:phosphatidylinositol-4-phosphate binding"/>
    <property type="evidence" value="ECO:0007669"/>
    <property type="project" value="InterPro"/>
</dbReference>
<dbReference type="AlphaFoldDB" id="A0A545AWQ5"/>
<dbReference type="PANTHER" id="PTHR12704">
    <property type="entry name" value="TRANS-GOLGI PROTEIN GMX33"/>
    <property type="match status" value="1"/>
</dbReference>
<reference evidence="5 6" key="1">
    <citation type="submission" date="2019-07" db="EMBL/GenBank/DDBJ databases">
        <title>Cryptosporangium phraense sp. nov., isolated from plant litter.</title>
        <authorList>
            <person name="Suriyachadkun C."/>
        </authorList>
    </citation>
    <scope>NUCLEOTIDE SEQUENCE [LARGE SCALE GENOMIC DNA]</scope>
    <source>
        <strain evidence="5 6">A-T 5661</strain>
    </source>
</reference>
<keyword evidence="4" id="KW-0472">Membrane</keyword>